<evidence type="ECO:0000313" key="5">
    <source>
        <dbReference type="Proteomes" id="UP001519460"/>
    </source>
</evidence>
<dbReference type="EMBL" id="JACVVK020000223">
    <property type="protein sequence ID" value="KAK7483691.1"/>
    <property type="molecule type" value="Genomic_DNA"/>
</dbReference>
<feature type="compositionally biased region" description="Basic and acidic residues" evidence="1">
    <location>
        <begin position="483"/>
        <end position="494"/>
    </location>
</feature>
<feature type="compositionally biased region" description="Low complexity" evidence="1">
    <location>
        <begin position="434"/>
        <end position="445"/>
    </location>
</feature>
<dbReference type="SUPFAM" id="SSF53300">
    <property type="entry name" value="vWA-like"/>
    <property type="match status" value="2"/>
</dbReference>
<feature type="compositionally biased region" description="Polar residues" evidence="1">
    <location>
        <begin position="473"/>
        <end position="482"/>
    </location>
</feature>
<keyword evidence="2" id="KW-0812">Transmembrane</keyword>
<dbReference type="InterPro" id="IPR050525">
    <property type="entry name" value="ECM_Assembly_Org"/>
</dbReference>
<dbReference type="Proteomes" id="UP001519460">
    <property type="component" value="Unassembled WGS sequence"/>
</dbReference>
<dbReference type="PANTHER" id="PTHR24020:SF20">
    <property type="entry name" value="PH DOMAIN-CONTAINING PROTEIN"/>
    <property type="match status" value="1"/>
</dbReference>
<dbReference type="AlphaFoldDB" id="A0ABD0K9B5"/>
<feature type="compositionally biased region" description="Low complexity" evidence="1">
    <location>
        <begin position="402"/>
        <end position="425"/>
    </location>
</feature>
<evidence type="ECO:0000259" key="3">
    <source>
        <dbReference type="PROSITE" id="PS50234"/>
    </source>
</evidence>
<keyword evidence="2" id="KW-0472">Membrane</keyword>
<evidence type="ECO:0000256" key="2">
    <source>
        <dbReference type="SAM" id="Phobius"/>
    </source>
</evidence>
<dbReference type="InterPro" id="IPR002035">
    <property type="entry name" value="VWF_A"/>
</dbReference>
<feature type="transmembrane region" description="Helical" evidence="2">
    <location>
        <begin position="566"/>
        <end position="591"/>
    </location>
</feature>
<evidence type="ECO:0000313" key="4">
    <source>
        <dbReference type="EMBL" id="KAK7483691.1"/>
    </source>
</evidence>
<dbReference type="CDD" id="cd01450">
    <property type="entry name" value="vWFA_subfamily_ECM"/>
    <property type="match status" value="2"/>
</dbReference>
<keyword evidence="2" id="KW-1133">Transmembrane helix</keyword>
<accession>A0ABD0K9B5</accession>
<proteinExistence type="predicted"/>
<dbReference type="Gene3D" id="3.40.50.410">
    <property type="entry name" value="von Willebrand factor, type A domain"/>
    <property type="match status" value="2"/>
</dbReference>
<reference evidence="4 5" key="1">
    <citation type="journal article" date="2023" name="Sci. Data">
        <title>Genome assembly of the Korean intertidal mud-creeper Batillaria attramentaria.</title>
        <authorList>
            <person name="Patra A.K."/>
            <person name="Ho P.T."/>
            <person name="Jun S."/>
            <person name="Lee S.J."/>
            <person name="Kim Y."/>
            <person name="Won Y.J."/>
        </authorList>
    </citation>
    <scope>NUCLEOTIDE SEQUENCE [LARGE SCALE GENOMIC DNA]</scope>
    <source>
        <strain evidence="4">Wonlab-2016</strain>
    </source>
</reference>
<dbReference type="PROSITE" id="PS50234">
    <property type="entry name" value="VWFA"/>
    <property type="match status" value="2"/>
</dbReference>
<dbReference type="Pfam" id="PF00092">
    <property type="entry name" value="VWA"/>
    <property type="match status" value="2"/>
</dbReference>
<organism evidence="4 5">
    <name type="scientific">Batillaria attramentaria</name>
    <dbReference type="NCBI Taxonomy" id="370345"/>
    <lineage>
        <taxon>Eukaryota</taxon>
        <taxon>Metazoa</taxon>
        <taxon>Spiralia</taxon>
        <taxon>Lophotrochozoa</taxon>
        <taxon>Mollusca</taxon>
        <taxon>Gastropoda</taxon>
        <taxon>Caenogastropoda</taxon>
        <taxon>Sorbeoconcha</taxon>
        <taxon>Cerithioidea</taxon>
        <taxon>Batillariidae</taxon>
        <taxon>Batillaria</taxon>
    </lineage>
</organism>
<keyword evidence="5" id="KW-1185">Reference proteome</keyword>
<name>A0ABD0K9B5_9CAEN</name>
<feature type="compositionally biased region" description="Low complexity" evidence="1">
    <location>
        <begin position="384"/>
        <end position="395"/>
    </location>
</feature>
<protein>
    <recommendedName>
        <fullName evidence="3">VWFA domain-containing protein</fullName>
    </recommendedName>
</protein>
<dbReference type="InterPro" id="IPR036465">
    <property type="entry name" value="vWFA_dom_sf"/>
</dbReference>
<feature type="region of interest" description="Disordered" evidence="1">
    <location>
        <begin position="378"/>
        <end position="512"/>
    </location>
</feature>
<dbReference type="PRINTS" id="PR00453">
    <property type="entry name" value="VWFADOMAIN"/>
</dbReference>
<feature type="compositionally biased region" description="Low complexity" evidence="1">
    <location>
        <begin position="495"/>
        <end position="512"/>
    </location>
</feature>
<comment type="caution">
    <text evidence="4">The sequence shown here is derived from an EMBL/GenBank/DDBJ whole genome shotgun (WGS) entry which is preliminary data.</text>
</comment>
<dbReference type="SMART" id="SM00327">
    <property type="entry name" value="VWA"/>
    <property type="match status" value="2"/>
</dbReference>
<evidence type="ECO:0000256" key="1">
    <source>
        <dbReference type="SAM" id="MobiDB-lite"/>
    </source>
</evidence>
<feature type="domain" description="VWFA" evidence="3">
    <location>
        <begin position="209"/>
        <end position="373"/>
    </location>
</feature>
<dbReference type="PANTHER" id="PTHR24020">
    <property type="entry name" value="COLLAGEN ALPHA"/>
    <property type="match status" value="1"/>
</dbReference>
<gene>
    <name evidence="4" type="ORF">BaRGS_00025124</name>
</gene>
<feature type="non-terminal residue" evidence="4">
    <location>
        <position position="1"/>
    </location>
</feature>
<feature type="domain" description="VWFA" evidence="3">
    <location>
        <begin position="7"/>
        <end position="181"/>
    </location>
</feature>
<sequence length="605" mass="65276">CTDSSMDLVFAVDSSTSLLPGEFEKVKEFLKKLVGQLPVGAERVRVGLVRFSSDVDVIAYLDQSDNIQEIRNFISSMAYKEGGTNTYTAFKVIREDVLTVARGDREESPDVVVVITDGKPWRPATTRNEAQLLQQKGASVVAFGVGSEISPRDLQQMSSGLVHNITGFDDLQGAADIFREFLCVGSALLSETVNSTEGSKTVCDEAKLDLVFVLDSSNSVSNDSFKQAKSFIADIVKSLPVGKQAVRVGLVRFGNSADVIATLRDSTDVTRVTDAIDSMEHVKEGTNTVYPTGDRPNVRTVVVVITDGVSEDRRATKLQAEALREKQARLVWVYIGTNDRSLMREKTRKERQGDETFAVEDFSQLGDEVRRQVLDASCQEDETTPAAPQTTTTQPETPPPDTTTEQSKTTSAPQPTTTQPETPLPDMTTEQSKTSAPQPTTAQPETPLPDMTTEQSKTTSAAKEKKSAESSFVAPTTASTDAESTHGNKLRKTEISSSSGSTATEPTTTSFSSESIAVATDANQLHNQTIKPISDLDLSTVSVSPKKEGDSAQQDGSAEGSWQDDWLTITGIAVGITMLSAVATGSVILGIRRCKQKKQRAGHDL</sequence>